<dbReference type="Pfam" id="PF13414">
    <property type="entry name" value="TPR_11"/>
    <property type="match status" value="1"/>
</dbReference>
<evidence type="ECO:0000259" key="9">
    <source>
        <dbReference type="Pfam" id="PF13844"/>
    </source>
</evidence>
<name>A0A6I6DY78_THETI</name>
<protein>
    <recommendedName>
        <fullName evidence="3">protein O-GlcNAc transferase</fullName>
        <ecNumber evidence="3">2.4.1.255</ecNumber>
    </recommendedName>
</protein>
<dbReference type="OrthoDB" id="7058953at2"/>
<evidence type="ECO:0000256" key="1">
    <source>
        <dbReference type="ARBA" id="ARBA00004922"/>
    </source>
</evidence>
<feature type="domain" description="O-GlcNAc transferase C-terminal" evidence="9">
    <location>
        <begin position="430"/>
        <end position="590"/>
    </location>
</feature>
<keyword evidence="4" id="KW-0328">Glycosyltransferase</keyword>
<comment type="similarity">
    <text evidence="2">Belongs to the glycosyltransferase 41 family. O-GlcNAc transferase subfamily.</text>
</comment>
<dbReference type="SMART" id="SM00028">
    <property type="entry name" value="TPR"/>
    <property type="match status" value="5"/>
</dbReference>
<feature type="repeat" description="TPR" evidence="8">
    <location>
        <begin position="73"/>
        <end position="106"/>
    </location>
</feature>
<keyword evidence="5" id="KW-0808">Transferase</keyword>
<dbReference type="Proteomes" id="UP000426424">
    <property type="component" value="Chromosome"/>
</dbReference>
<organism evidence="10 11">
    <name type="scientific">Thermochromatium tepidum ATCC 43061</name>
    <dbReference type="NCBI Taxonomy" id="316276"/>
    <lineage>
        <taxon>Bacteria</taxon>
        <taxon>Pseudomonadati</taxon>
        <taxon>Pseudomonadota</taxon>
        <taxon>Gammaproteobacteria</taxon>
        <taxon>Chromatiales</taxon>
        <taxon>Chromatiaceae</taxon>
        <taxon>Thermochromatium</taxon>
    </lineage>
</organism>
<evidence type="ECO:0000256" key="4">
    <source>
        <dbReference type="ARBA" id="ARBA00022676"/>
    </source>
</evidence>
<evidence type="ECO:0000313" key="11">
    <source>
        <dbReference type="Proteomes" id="UP000426424"/>
    </source>
</evidence>
<comment type="pathway">
    <text evidence="1">Protein modification; protein glycosylation.</text>
</comment>
<dbReference type="InterPro" id="IPR019734">
    <property type="entry name" value="TPR_rpt"/>
</dbReference>
<dbReference type="Gene3D" id="3.40.50.11380">
    <property type="match status" value="1"/>
</dbReference>
<keyword evidence="11" id="KW-1185">Reference proteome</keyword>
<evidence type="ECO:0000256" key="2">
    <source>
        <dbReference type="ARBA" id="ARBA00005386"/>
    </source>
</evidence>
<evidence type="ECO:0000256" key="5">
    <source>
        <dbReference type="ARBA" id="ARBA00022679"/>
    </source>
</evidence>
<dbReference type="PROSITE" id="PS50005">
    <property type="entry name" value="TPR"/>
    <property type="match status" value="5"/>
</dbReference>
<sequence>MNSLVKFRKTTIMRLLASQKYAEAESAARRFIDLYPQDPFGWKLIGVIYFYLGRYKEAEHNLLKSITINNKDPESISTLGNALRQQGRIKEALECYDRSLEIDPDHSPALNGKGLCLMDYDRHEEALVCLERALDLNPKQPEIYYNLGGLVGKFGRLIESVNFNRKAIELNPRSAEAYNNLGLSLQDLGEIDEAIKAYEKAVALDPKSVSYFSNLLFALNYHPDRPAEDIFTFYQEFDRRFSQPYRVTWRPFINTPDPERRLRIGYVSPDFGFHSIGYFLEPLLENHDRNQFELTAYAQRIGSDTQTLRYRRLVDRWVPTSRLSDDELAERIRADGIDILVDLAGHTAGNRLGVFARRPAPVSVSWMGYGYTTGLSAIDYFLTDPVMVPPDADHLFAERPWRLDPPALAYRPHPGMGEVGPLPARRDGQVTFGTLTRGIRINPRVIGVWSEILKRLPGARLVVDSKSFAHEAEQARLAERFAAHGIERGRLEIGYHSPPWDVLRRIDIGLDCFPHNSGTTLVESLYLGVPFITLAARPSVGRIGSSILCGLGHPEWIAQSESEYIDKAVALAGDLERLATIRANLRPEFEASPWRDEVGFARRVEQAYRQMWRQWCATAPNNNKA</sequence>
<dbReference type="AlphaFoldDB" id="A0A6I6DY78"/>
<dbReference type="Gene3D" id="3.40.50.2000">
    <property type="entry name" value="Glycogen Phosphorylase B"/>
    <property type="match status" value="1"/>
</dbReference>
<feature type="repeat" description="TPR" evidence="8">
    <location>
        <begin position="107"/>
        <end position="140"/>
    </location>
</feature>
<dbReference type="PANTHER" id="PTHR44835:SF1">
    <property type="entry name" value="PROTEIN O-GLCNAC TRANSFERASE"/>
    <property type="match status" value="1"/>
</dbReference>
<feature type="repeat" description="TPR" evidence="8">
    <location>
        <begin position="39"/>
        <end position="72"/>
    </location>
</feature>
<dbReference type="Gene3D" id="1.25.40.10">
    <property type="entry name" value="Tetratricopeptide repeat domain"/>
    <property type="match status" value="1"/>
</dbReference>
<gene>
    <name evidence="10" type="ORF">E6P07_05855</name>
</gene>
<feature type="repeat" description="TPR" evidence="8">
    <location>
        <begin position="141"/>
        <end position="174"/>
    </location>
</feature>
<reference evidence="10 11" key="1">
    <citation type="submission" date="2019-12" db="EMBL/GenBank/DDBJ databases">
        <title>The complete genome of the thermophilic, anoxygenic phototrophic gammaproteobacterium Thermochromatium tepidum.</title>
        <authorList>
            <person name="Sattley W.M."/>
            <person name="Swingley W.D."/>
            <person name="Burchell B.M."/>
            <person name="Gurbani S.A."/>
            <person name="Kujawa C.M."/>
            <person name="Nuccio D.A."/>
            <person name="Schladweiler J."/>
            <person name="Shaffer K.N."/>
            <person name="Stokes L.M."/>
            <person name="Touchman J.W."/>
            <person name="Blankenship R.E."/>
            <person name="Madigan M.T."/>
        </authorList>
    </citation>
    <scope>NUCLEOTIDE SEQUENCE [LARGE SCALE GENOMIC DNA]</scope>
    <source>
        <strain evidence="10 11">ATCC 43061</strain>
    </source>
</reference>
<evidence type="ECO:0000256" key="8">
    <source>
        <dbReference type="PROSITE-ProRule" id="PRU00339"/>
    </source>
</evidence>
<evidence type="ECO:0000256" key="3">
    <source>
        <dbReference type="ARBA" id="ARBA00011970"/>
    </source>
</evidence>
<dbReference type="KEGG" id="ttp:E6P07_05855"/>
<keyword evidence="7 8" id="KW-0802">TPR repeat</keyword>
<dbReference type="SUPFAM" id="SSF48452">
    <property type="entry name" value="TPR-like"/>
    <property type="match status" value="1"/>
</dbReference>
<dbReference type="UniPathway" id="UPA00378"/>
<accession>A0A6I6DY78</accession>
<evidence type="ECO:0000256" key="6">
    <source>
        <dbReference type="ARBA" id="ARBA00022737"/>
    </source>
</evidence>
<dbReference type="Pfam" id="PF00515">
    <property type="entry name" value="TPR_1"/>
    <property type="match status" value="2"/>
</dbReference>
<dbReference type="EC" id="2.4.1.255" evidence="3"/>
<dbReference type="Pfam" id="PF13844">
    <property type="entry name" value="Glyco_transf_41"/>
    <property type="match status" value="2"/>
</dbReference>
<evidence type="ECO:0000313" key="10">
    <source>
        <dbReference type="EMBL" id="QGU32551.1"/>
    </source>
</evidence>
<feature type="repeat" description="TPR" evidence="8">
    <location>
        <begin position="175"/>
        <end position="208"/>
    </location>
</feature>
<dbReference type="InterPro" id="IPR029489">
    <property type="entry name" value="OGT/SEC/SPY_C"/>
</dbReference>
<keyword evidence="6" id="KW-0677">Repeat</keyword>
<dbReference type="InterPro" id="IPR051939">
    <property type="entry name" value="Glycosyltr_41/O-GlcNAc_trsf"/>
</dbReference>
<dbReference type="InterPro" id="IPR011990">
    <property type="entry name" value="TPR-like_helical_dom_sf"/>
</dbReference>
<dbReference type="SUPFAM" id="SSF53756">
    <property type="entry name" value="UDP-Glycosyltransferase/glycogen phosphorylase"/>
    <property type="match status" value="1"/>
</dbReference>
<dbReference type="PANTHER" id="PTHR44835">
    <property type="entry name" value="UDP-N-ACETYLGLUCOSAMINE--PEPTIDE N-ACETYLGLUCOSAMINYLTRANSFERASE SPINDLY-RELATED"/>
    <property type="match status" value="1"/>
</dbReference>
<dbReference type="Pfam" id="PF13432">
    <property type="entry name" value="TPR_16"/>
    <property type="match status" value="1"/>
</dbReference>
<dbReference type="GO" id="GO:0097363">
    <property type="term" value="F:protein O-acetylglucosaminyltransferase activity"/>
    <property type="evidence" value="ECO:0007669"/>
    <property type="project" value="UniProtKB-EC"/>
</dbReference>
<proteinExistence type="inferred from homology"/>
<feature type="domain" description="O-GlcNAc transferase C-terminal" evidence="9">
    <location>
        <begin position="257"/>
        <end position="399"/>
    </location>
</feature>
<evidence type="ECO:0000256" key="7">
    <source>
        <dbReference type="ARBA" id="ARBA00022803"/>
    </source>
</evidence>
<dbReference type="PROSITE" id="PS50293">
    <property type="entry name" value="TPR_REGION"/>
    <property type="match status" value="2"/>
</dbReference>
<dbReference type="EMBL" id="CP039268">
    <property type="protein sequence ID" value="QGU32551.1"/>
    <property type="molecule type" value="Genomic_DNA"/>
</dbReference>